<dbReference type="GO" id="GO:0000329">
    <property type="term" value="C:fungal-type vacuole membrane"/>
    <property type="evidence" value="ECO:0007669"/>
    <property type="project" value="TreeGrafter"/>
</dbReference>
<feature type="domain" description="FUZ/MON1/HPS1 third Longin" evidence="6">
    <location>
        <begin position="302"/>
        <end position="409"/>
    </location>
</feature>
<feature type="domain" description="FUZ/MON1/HPS1 first Longin" evidence="4">
    <location>
        <begin position="10"/>
        <end position="133"/>
    </location>
</feature>
<sequence length="421" mass="48007">MSLPVLDARKYYILTSAGKPVWSTEEDCDDKEGGDTTGLMGLMQAVISIFEDDGDELRYIDSGSVKIAVMLKAPLYLLVVSNWGEPESTLRLHLEYLHLLIQSILSLRQLHQMFERRSNYDLRRTLSGTESIFRGMVDRLQWDFSIMMSALEVFNCDPKIRDRIGRIVNLDTVARKLLYSIVLINGKVACLVRPKQHSVHPSDLHLIITTVLSSYSLQTSESWIPICLPGYNSTGFLHAYISFLPEPKSSIGLIFVSGDRNGFFNLKKWLERIQNEEIWNELSLKLGGEGNGYSLEQVGIPGLRHFVFKHKALVQVSFPIWEDDYLKLEDRRRLVTTYQKAYDLMHPKLSRVKDDKRPPITFIYLRNEGEAIIGWNTSTHELYMAVSPMLSKSAAISVAHSVVKWVKTRESSLFLTSAPAF</sequence>
<dbReference type="GO" id="GO:0032585">
    <property type="term" value="C:multivesicular body membrane"/>
    <property type="evidence" value="ECO:0007669"/>
    <property type="project" value="UniProtKB-SubCell"/>
</dbReference>
<gene>
    <name evidence="7" type="ORF">MELLADRAFT_38883</name>
</gene>
<dbReference type="GO" id="GO:0006623">
    <property type="term" value="P:protein targeting to vacuole"/>
    <property type="evidence" value="ECO:0007669"/>
    <property type="project" value="UniProtKB-UniRule"/>
</dbReference>
<evidence type="ECO:0000256" key="3">
    <source>
        <dbReference type="RuleBase" id="RU367048"/>
    </source>
</evidence>
<dbReference type="PANTHER" id="PTHR13027:SF7">
    <property type="entry name" value="VACUOLAR FUSION PROTEIN MON1 HOMOLOG"/>
    <property type="match status" value="1"/>
</dbReference>
<evidence type="ECO:0000256" key="2">
    <source>
        <dbReference type="ARBA" id="ARBA00018132"/>
    </source>
</evidence>
<keyword evidence="3" id="KW-0813">Transport</keyword>
<dbReference type="FunCoup" id="F4S0C4">
    <property type="interactions" value="227"/>
</dbReference>
<dbReference type="Pfam" id="PF19036">
    <property type="entry name" value="Fuz_longin_1"/>
    <property type="match status" value="1"/>
</dbReference>
<organism evidence="8">
    <name type="scientific">Melampsora larici-populina (strain 98AG31 / pathotype 3-4-7)</name>
    <name type="common">Poplar leaf rust fungus</name>
    <dbReference type="NCBI Taxonomy" id="747676"/>
    <lineage>
        <taxon>Eukaryota</taxon>
        <taxon>Fungi</taxon>
        <taxon>Dikarya</taxon>
        <taxon>Basidiomycota</taxon>
        <taxon>Pucciniomycotina</taxon>
        <taxon>Pucciniomycetes</taxon>
        <taxon>Pucciniales</taxon>
        <taxon>Melampsoraceae</taxon>
        <taxon>Melampsora</taxon>
    </lineage>
</organism>
<dbReference type="InterPro" id="IPR004353">
    <property type="entry name" value="Mon1"/>
</dbReference>
<dbReference type="PANTHER" id="PTHR13027">
    <property type="entry name" value="SAND PROTEIN-RELATED"/>
    <property type="match status" value="1"/>
</dbReference>
<dbReference type="STRING" id="747676.F4S0C4"/>
<dbReference type="GO" id="GO:0006914">
    <property type="term" value="P:autophagy"/>
    <property type="evidence" value="ECO:0007669"/>
    <property type="project" value="UniProtKB-UniRule"/>
</dbReference>
<proteinExistence type="inferred from homology"/>
<dbReference type="HOGENOM" id="CLU_014574_2_0_1"/>
<dbReference type="GO" id="GO:0035658">
    <property type="term" value="C:Mon1-Ccz1 complex"/>
    <property type="evidence" value="ECO:0007669"/>
    <property type="project" value="TreeGrafter"/>
</dbReference>
<dbReference type="InterPro" id="IPR043970">
    <property type="entry name" value="FUZ/MON1/HPS1_longin_3"/>
</dbReference>
<keyword evidence="3" id="KW-0926">Vacuole</keyword>
<dbReference type="RefSeq" id="XP_007414770.1">
    <property type="nucleotide sequence ID" value="XM_007414708.1"/>
</dbReference>
<dbReference type="Pfam" id="PF19038">
    <property type="entry name" value="Fuz_longin_3"/>
    <property type="match status" value="1"/>
</dbReference>
<name>F4S0C4_MELLP</name>
<accession>F4S0C4</accession>
<protein>
    <recommendedName>
        <fullName evidence="2 3">Vacuolar fusion protein MON1</fullName>
    </recommendedName>
</protein>
<dbReference type="InterPro" id="IPR043971">
    <property type="entry name" value="FUZ/MON1/HPS1_longin_2"/>
</dbReference>
<dbReference type="GeneID" id="18927758"/>
<reference evidence="8" key="1">
    <citation type="journal article" date="2011" name="Proc. Natl. Acad. Sci. U.S.A.">
        <title>Obligate biotrophy features unraveled by the genomic analysis of rust fungi.</title>
        <authorList>
            <person name="Duplessis S."/>
            <person name="Cuomo C.A."/>
            <person name="Lin Y.-C."/>
            <person name="Aerts A."/>
            <person name="Tisserant E."/>
            <person name="Veneault-Fourrey C."/>
            <person name="Joly D.L."/>
            <person name="Hacquard S."/>
            <person name="Amselem J."/>
            <person name="Cantarel B.L."/>
            <person name="Chiu R."/>
            <person name="Coutinho P.M."/>
            <person name="Feau N."/>
            <person name="Field M."/>
            <person name="Frey P."/>
            <person name="Gelhaye E."/>
            <person name="Goldberg J."/>
            <person name="Grabherr M.G."/>
            <person name="Kodira C.D."/>
            <person name="Kohler A."/>
            <person name="Kuees U."/>
            <person name="Lindquist E.A."/>
            <person name="Lucas S.M."/>
            <person name="Mago R."/>
            <person name="Mauceli E."/>
            <person name="Morin E."/>
            <person name="Murat C."/>
            <person name="Pangilinan J.L."/>
            <person name="Park R."/>
            <person name="Pearson M."/>
            <person name="Quesneville H."/>
            <person name="Rouhier N."/>
            <person name="Sakthikumar S."/>
            <person name="Salamov A.A."/>
            <person name="Schmutz J."/>
            <person name="Selles B."/>
            <person name="Shapiro H."/>
            <person name="Tanguay P."/>
            <person name="Tuskan G.A."/>
            <person name="Henrissat B."/>
            <person name="Van de Peer Y."/>
            <person name="Rouze P."/>
            <person name="Ellis J.G."/>
            <person name="Dodds P.N."/>
            <person name="Schein J.E."/>
            <person name="Zhong S."/>
            <person name="Hamelin R.C."/>
            <person name="Grigoriev I.V."/>
            <person name="Szabo L.J."/>
            <person name="Martin F."/>
        </authorList>
    </citation>
    <scope>NUCLEOTIDE SEQUENCE [LARGE SCALE GENOMIC DNA]</scope>
    <source>
        <strain evidence="8">98AG31 / pathotype 3-4-7</strain>
    </source>
</reference>
<dbReference type="EMBL" id="GL883134">
    <property type="protein sequence ID" value="EGG01936.1"/>
    <property type="molecule type" value="Genomic_DNA"/>
</dbReference>
<dbReference type="Pfam" id="PF19037">
    <property type="entry name" value="Fuz_longin_2"/>
    <property type="match status" value="1"/>
</dbReference>
<evidence type="ECO:0000259" key="4">
    <source>
        <dbReference type="Pfam" id="PF19036"/>
    </source>
</evidence>
<keyword evidence="3" id="KW-0472">Membrane</keyword>
<evidence type="ECO:0000259" key="5">
    <source>
        <dbReference type="Pfam" id="PF19037"/>
    </source>
</evidence>
<keyword evidence="3" id="KW-0653">Protein transport</keyword>
<dbReference type="GO" id="GO:0016192">
    <property type="term" value="P:vesicle-mediated transport"/>
    <property type="evidence" value="ECO:0007669"/>
    <property type="project" value="InterPro"/>
</dbReference>
<dbReference type="Proteomes" id="UP000001072">
    <property type="component" value="Unassembled WGS sequence"/>
</dbReference>
<dbReference type="OrthoDB" id="272411at2759"/>
<comment type="function">
    <text evidence="3">Required for multiple vacuole delivery pathways including the cytoplasm to vacuole transport (Cvt), autophagy, pexophagy and endocytosis.</text>
</comment>
<evidence type="ECO:0000313" key="8">
    <source>
        <dbReference type="Proteomes" id="UP000001072"/>
    </source>
</evidence>
<dbReference type="VEuPathDB" id="FungiDB:MELLADRAFT_38883"/>
<dbReference type="InParanoid" id="F4S0C4"/>
<dbReference type="KEGG" id="mlr:MELLADRAFT_38883"/>
<comment type="subcellular location">
    <subcellularLocation>
        <location evidence="3">Endosome</location>
        <location evidence="3">Multivesicular body membrane</location>
        <topology evidence="3">Peripheral membrane protein</topology>
    </subcellularLocation>
    <subcellularLocation>
        <location evidence="1 3">Prevacuolar compartment membrane</location>
        <topology evidence="1 3">Peripheral membrane protein</topology>
    </subcellularLocation>
    <subcellularLocation>
        <location evidence="3">Vacuole membrane</location>
        <topology evidence="3">Peripheral membrane protein</topology>
    </subcellularLocation>
</comment>
<keyword evidence="3" id="KW-0967">Endosome</keyword>
<evidence type="ECO:0000259" key="6">
    <source>
        <dbReference type="Pfam" id="PF19038"/>
    </source>
</evidence>
<dbReference type="eggNOG" id="KOG0997">
    <property type="taxonomic scope" value="Eukaryota"/>
</dbReference>
<dbReference type="InterPro" id="IPR043972">
    <property type="entry name" value="FUZ/MON1/HPS1_longin_1"/>
</dbReference>
<keyword evidence="8" id="KW-1185">Reference proteome</keyword>
<evidence type="ECO:0000313" key="7">
    <source>
        <dbReference type="EMBL" id="EGG01936.1"/>
    </source>
</evidence>
<dbReference type="AlphaFoldDB" id="F4S0C4"/>
<dbReference type="PRINTS" id="PR01546">
    <property type="entry name" value="YEAST73DUF"/>
</dbReference>
<keyword evidence="3" id="KW-0072">Autophagy</keyword>
<comment type="similarity">
    <text evidence="3">Belongs to the MON1/SAND family.</text>
</comment>
<feature type="domain" description="FUZ/MON1/HPS1 second Longin" evidence="5">
    <location>
        <begin position="176"/>
        <end position="273"/>
    </location>
</feature>
<evidence type="ECO:0000256" key="1">
    <source>
        <dbReference type="ARBA" id="ARBA00004380"/>
    </source>
</evidence>